<dbReference type="Pfam" id="PF01728">
    <property type="entry name" value="FtsJ"/>
    <property type="match status" value="1"/>
</dbReference>
<feature type="compositionally biased region" description="Basic and acidic residues" evidence="5">
    <location>
        <begin position="228"/>
        <end position="243"/>
    </location>
</feature>
<evidence type="ECO:0000256" key="2">
    <source>
        <dbReference type="ARBA" id="ARBA00022603"/>
    </source>
</evidence>
<keyword evidence="4" id="KW-0949">S-adenosyl-L-methionine</keyword>
<gene>
    <name evidence="8" type="ORF">MKW94_018890</name>
</gene>
<evidence type="ECO:0000256" key="1">
    <source>
        <dbReference type="ARBA" id="ARBA00022552"/>
    </source>
</evidence>
<evidence type="ECO:0000256" key="4">
    <source>
        <dbReference type="ARBA" id="ARBA00022691"/>
    </source>
</evidence>
<dbReference type="Proteomes" id="UP001177140">
    <property type="component" value="Unassembled WGS sequence"/>
</dbReference>
<evidence type="ECO:0000259" key="7">
    <source>
        <dbReference type="Pfam" id="PF11861"/>
    </source>
</evidence>
<keyword evidence="1" id="KW-0698">rRNA processing</keyword>
<dbReference type="InterPro" id="IPR024576">
    <property type="entry name" value="rRNA_MeTfrase_Spb1_DUF3381"/>
</dbReference>
<evidence type="ECO:0008006" key="10">
    <source>
        <dbReference type="Google" id="ProtNLM"/>
    </source>
</evidence>
<evidence type="ECO:0000259" key="6">
    <source>
        <dbReference type="Pfam" id="PF01728"/>
    </source>
</evidence>
<sequence>MELAACRVQKGGLVLGVDLRLVTRVTDAISIQGDITTPECRDTIRKHMAKKRYSNASTWDQAAVVTESIKLATEFLAPDGTFVTKMFNGAEDYNPMRYCLEQLRLFSRVAVTKPTYSSAENYIVAIGYKAPDKINPKLLVARNLFTIKEEGGVALALDFLWSESPLDVLGTARSLSFTDDACLSLKDLRLTTKRIKNICKDLRVLNKRRFKRLMKWRSDVREVLSHARKVKSADSKNESRMHEQQAVPASQAITPATMDLLQELLRGQKRLERKVGCIQEQLQFYVSQTPELVPGMDEIFSRWADPEDSDDSKAMSDPQKAKAAANDEIPNEVELSLDLDKQKRKKKRKKTV</sequence>
<feature type="domain" description="DUF3381" evidence="7">
    <location>
        <begin position="156"/>
        <end position="351"/>
    </location>
</feature>
<dbReference type="InterPro" id="IPR050082">
    <property type="entry name" value="RNA_methyltr_RlmE"/>
</dbReference>
<dbReference type="Gene3D" id="3.40.50.150">
    <property type="entry name" value="Vaccinia Virus protein VP39"/>
    <property type="match status" value="1"/>
</dbReference>
<keyword evidence="9" id="KW-1185">Reference proteome</keyword>
<dbReference type="GO" id="GO:0008650">
    <property type="term" value="F:rRNA (uridine-2'-O-)-methyltransferase activity"/>
    <property type="evidence" value="ECO:0007669"/>
    <property type="project" value="TreeGrafter"/>
</dbReference>
<feature type="domain" description="Ribosomal RNA methyltransferase FtsJ" evidence="6">
    <location>
        <begin position="7"/>
        <end position="127"/>
    </location>
</feature>
<dbReference type="PANTHER" id="PTHR10920">
    <property type="entry name" value="RIBOSOMAL RNA METHYLTRANSFERASE"/>
    <property type="match status" value="1"/>
</dbReference>
<keyword evidence="2" id="KW-0489">Methyltransferase</keyword>
<dbReference type="InterPro" id="IPR029063">
    <property type="entry name" value="SAM-dependent_MTases_sf"/>
</dbReference>
<dbReference type="PANTHER" id="PTHR10920:SF13">
    <property type="entry name" value="PRE-RRNA 2'-O-RIBOSE RNA METHYLTRANSFERASE FTSJ3"/>
    <property type="match status" value="1"/>
</dbReference>
<dbReference type="GO" id="GO:0030687">
    <property type="term" value="C:preribosome, large subunit precursor"/>
    <property type="evidence" value="ECO:0007669"/>
    <property type="project" value="TreeGrafter"/>
</dbReference>
<feature type="region of interest" description="Disordered" evidence="5">
    <location>
        <begin position="303"/>
        <end position="352"/>
    </location>
</feature>
<dbReference type="GO" id="GO:0016435">
    <property type="term" value="F:rRNA (guanine) methyltransferase activity"/>
    <property type="evidence" value="ECO:0007669"/>
    <property type="project" value="TreeGrafter"/>
</dbReference>
<evidence type="ECO:0000313" key="9">
    <source>
        <dbReference type="Proteomes" id="UP001177140"/>
    </source>
</evidence>
<name>A0AA41VY67_PAPNU</name>
<comment type="caution">
    <text evidence="8">The sequence shown here is derived from an EMBL/GenBank/DDBJ whole genome shotgun (WGS) entry which is preliminary data.</text>
</comment>
<dbReference type="Pfam" id="PF11861">
    <property type="entry name" value="DUF3381"/>
    <property type="match status" value="1"/>
</dbReference>
<dbReference type="SUPFAM" id="SSF53335">
    <property type="entry name" value="S-adenosyl-L-methionine-dependent methyltransferases"/>
    <property type="match status" value="1"/>
</dbReference>
<reference evidence="8" key="1">
    <citation type="submission" date="2022-03" db="EMBL/GenBank/DDBJ databases">
        <title>A functionally conserved STORR gene fusion in Papaver species that diverged 16.8 million years ago.</title>
        <authorList>
            <person name="Catania T."/>
        </authorList>
    </citation>
    <scope>NUCLEOTIDE SEQUENCE</scope>
    <source>
        <strain evidence="8">S-191538</strain>
    </source>
</reference>
<accession>A0AA41VY67</accession>
<dbReference type="EMBL" id="JAJJMA010319134">
    <property type="protein sequence ID" value="MCL7049700.1"/>
    <property type="molecule type" value="Genomic_DNA"/>
</dbReference>
<organism evidence="8 9">
    <name type="scientific">Papaver nudicaule</name>
    <name type="common">Iceland poppy</name>
    <dbReference type="NCBI Taxonomy" id="74823"/>
    <lineage>
        <taxon>Eukaryota</taxon>
        <taxon>Viridiplantae</taxon>
        <taxon>Streptophyta</taxon>
        <taxon>Embryophyta</taxon>
        <taxon>Tracheophyta</taxon>
        <taxon>Spermatophyta</taxon>
        <taxon>Magnoliopsida</taxon>
        <taxon>Ranunculales</taxon>
        <taxon>Papaveraceae</taxon>
        <taxon>Papaveroideae</taxon>
        <taxon>Papaver</taxon>
    </lineage>
</organism>
<dbReference type="InterPro" id="IPR002877">
    <property type="entry name" value="RNA_MeTrfase_FtsJ_dom"/>
</dbReference>
<evidence type="ECO:0000313" key="8">
    <source>
        <dbReference type="EMBL" id="MCL7049700.1"/>
    </source>
</evidence>
<feature type="compositionally biased region" description="Basic residues" evidence="5">
    <location>
        <begin position="342"/>
        <end position="352"/>
    </location>
</feature>
<protein>
    <recommendedName>
        <fullName evidence="10">Ribosomal RNA methyltransferase FtsJ domain-containing protein</fullName>
    </recommendedName>
</protein>
<dbReference type="GO" id="GO:0000466">
    <property type="term" value="P:maturation of 5.8S rRNA from tricistronic rRNA transcript (SSU-rRNA, 5.8S rRNA, LSU-rRNA)"/>
    <property type="evidence" value="ECO:0007669"/>
    <property type="project" value="TreeGrafter"/>
</dbReference>
<dbReference type="GO" id="GO:0005730">
    <property type="term" value="C:nucleolus"/>
    <property type="evidence" value="ECO:0007669"/>
    <property type="project" value="TreeGrafter"/>
</dbReference>
<evidence type="ECO:0000256" key="3">
    <source>
        <dbReference type="ARBA" id="ARBA00022679"/>
    </source>
</evidence>
<evidence type="ECO:0000256" key="5">
    <source>
        <dbReference type="SAM" id="MobiDB-lite"/>
    </source>
</evidence>
<proteinExistence type="predicted"/>
<keyword evidence="3" id="KW-0808">Transferase</keyword>
<feature type="region of interest" description="Disordered" evidence="5">
    <location>
        <begin position="228"/>
        <end position="252"/>
    </location>
</feature>
<dbReference type="AlphaFoldDB" id="A0AA41VY67"/>
<dbReference type="GO" id="GO:0000463">
    <property type="term" value="P:maturation of LSU-rRNA from tricistronic rRNA transcript (SSU-rRNA, 5.8S rRNA, LSU-rRNA)"/>
    <property type="evidence" value="ECO:0007669"/>
    <property type="project" value="TreeGrafter"/>
</dbReference>